<organism evidence="7 8">
    <name type="scientific">Kingdonia uniflora</name>
    <dbReference type="NCBI Taxonomy" id="39325"/>
    <lineage>
        <taxon>Eukaryota</taxon>
        <taxon>Viridiplantae</taxon>
        <taxon>Streptophyta</taxon>
        <taxon>Embryophyta</taxon>
        <taxon>Tracheophyta</taxon>
        <taxon>Spermatophyta</taxon>
        <taxon>Magnoliopsida</taxon>
        <taxon>Ranunculales</taxon>
        <taxon>Circaeasteraceae</taxon>
        <taxon>Kingdonia</taxon>
    </lineage>
</organism>
<dbReference type="GO" id="GO:0005524">
    <property type="term" value="F:ATP binding"/>
    <property type="evidence" value="ECO:0007669"/>
    <property type="project" value="UniProtKB-KW"/>
</dbReference>
<keyword evidence="4" id="KW-0067">ATP-binding</keyword>
<dbReference type="CDD" id="cd18809">
    <property type="entry name" value="SF1_C_RecD"/>
    <property type="match status" value="1"/>
</dbReference>
<accession>A0A7J7L8U2</accession>
<evidence type="ECO:0000259" key="6">
    <source>
        <dbReference type="Pfam" id="PF21530"/>
    </source>
</evidence>
<proteinExistence type="predicted"/>
<evidence type="ECO:0008006" key="9">
    <source>
        <dbReference type="Google" id="ProtNLM"/>
    </source>
</evidence>
<feature type="domain" description="DNA helicase Pif1-like 2B" evidence="6">
    <location>
        <begin position="87"/>
        <end position="111"/>
    </location>
</feature>
<dbReference type="Proteomes" id="UP000541444">
    <property type="component" value="Unassembled WGS sequence"/>
</dbReference>
<evidence type="ECO:0000313" key="7">
    <source>
        <dbReference type="EMBL" id="KAF6139056.1"/>
    </source>
</evidence>
<feature type="domain" description="DNA replication helicase" evidence="5">
    <location>
        <begin position="154"/>
        <end position="208"/>
    </location>
</feature>
<evidence type="ECO:0000256" key="4">
    <source>
        <dbReference type="ARBA" id="ARBA00022840"/>
    </source>
</evidence>
<keyword evidence="2" id="KW-0378">Hydrolase</keyword>
<reference evidence="7 8" key="1">
    <citation type="journal article" date="2020" name="IScience">
        <title>Genome Sequencing of the Endangered Kingdonia uniflora (Circaeasteraceae, Ranunculales) Reveals Potential Mechanisms of Evolutionary Specialization.</title>
        <authorList>
            <person name="Sun Y."/>
            <person name="Deng T."/>
            <person name="Zhang A."/>
            <person name="Moore M.J."/>
            <person name="Landis J.B."/>
            <person name="Lin N."/>
            <person name="Zhang H."/>
            <person name="Zhang X."/>
            <person name="Huang J."/>
            <person name="Zhang X."/>
            <person name="Sun H."/>
            <person name="Wang H."/>
        </authorList>
    </citation>
    <scope>NUCLEOTIDE SEQUENCE [LARGE SCALE GENOMIC DNA]</scope>
    <source>
        <strain evidence="7">TB1705</strain>
        <tissue evidence="7">Leaf</tissue>
    </source>
</reference>
<sequence>FNKCVNLDELICSVYPHLEEVTTASTTYLTERTILSACNEDVNTVNIQVMEKIQGQEIVYLAADKLSEVDAGDHTVTNRYPQIESWVQVILLRNLAPKDVLCNGTRLIVVRCSPRLIEAKILTGCKAGNLVFIPRITLTPTSNELPFSMTRRQFPLRLALAMTINKSQGQSVKFVGIDLTTSIFSHGQLYVALSRCTSPKRISILLPPDDANTTMNVVYPDVLL</sequence>
<keyword evidence="3" id="KW-0347">Helicase</keyword>
<dbReference type="GO" id="GO:0016787">
    <property type="term" value="F:hydrolase activity"/>
    <property type="evidence" value="ECO:0007669"/>
    <property type="project" value="UniProtKB-KW"/>
</dbReference>
<dbReference type="PANTHER" id="PTHR23274">
    <property type="entry name" value="DNA HELICASE-RELATED"/>
    <property type="match status" value="1"/>
</dbReference>
<evidence type="ECO:0000256" key="3">
    <source>
        <dbReference type="ARBA" id="ARBA00022806"/>
    </source>
</evidence>
<dbReference type="EMBL" id="JACGCM010002535">
    <property type="protein sequence ID" value="KAF6139056.1"/>
    <property type="molecule type" value="Genomic_DNA"/>
</dbReference>
<evidence type="ECO:0000259" key="5">
    <source>
        <dbReference type="Pfam" id="PF02689"/>
    </source>
</evidence>
<evidence type="ECO:0000256" key="2">
    <source>
        <dbReference type="ARBA" id="ARBA00022801"/>
    </source>
</evidence>
<name>A0A7J7L8U2_9MAGN</name>
<dbReference type="InterPro" id="IPR049163">
    <property type="entry name" value="Pif1-like_2B_dom"/>
</dbReference>
<dbReference type="GO" id="GO:0006260">
    <property type="term" value="P:DNA replication"/>
    <property type="evidence" value="ECO:0007669"/>
    <property type="project" value="TreeGrafter"/>
</dbReference>
<dbReference type="InterPro" id="IPR003840">
    <property type="entry name" value="DNA_helicase_dom"/>
</dbReference>
<keyword evidence="8" id="KW-1185">Reference proteome</keyword>
<protein>
    <recommendedName>
        <fullName evidence="9">ATP-dependent DNA helicase</fullName>
    </recommendedName>
</protein>
<gene>
    <name evidence="7" type="ORF">GIB67_010782</name>
</gene>
<dbReference type="OrthoDB" id="1934841at2759"/>
<dbReference type="InterPro" id="IPR027417">
    <property type="entry name" value="P-loop_NTPase"/>
</dbReference>
<feature type="non-terminal residue" evidence="7">
    <location>
        <position position="224"/>
    </location>
</feature>
<dbReference type="SUPFAM" id="SSF52540">
    <property type="entry name" value="P-loop containing nucleoside triphosphate hydrolases"/>
    <property type="match status" value="1"/>
</dbReference>
<dbReference type="Pfam" id="PF21530">
    <property type="entry name" value="Pif1_2B_dom"/>
    <property type="match status" value="1"/>
</dbReference>
<dbReference type="GO" id="GO:0005657">
    <property type="term" value="C:replication fork"/>
    <property type="evidence" value="ECO:0007669"/>
    <property type="project" value="TreeGrafter"/>
</dbReference>
<dbReference type="Pfam" id="PF02689">
    <property type="entry name" value="Herpes_Helicase"/>
    <property type="match status" value="1"/>
</dbReference>
<dbReference type="AlphaFoldDB" id="A0A7J7L8U2"/>
<comment type="caution">
    <text evidence="7">The sequence shown here is derived from an EMBL/GenBank/DDBJ whole genome shotgun (WGS) entry which is preliminary data.</text>
</comment>
<evidence type="ECO:0000313" key="8">
    <source>
        <dbReference type="Proteomes" id="UP000541444"/>
    </source>
</evidence>
<keyword evidence="1" id="KW-0547">Nucleotide-binding</keyword>
<evidence type="ECO:0000256" key="1">
    <source>
        <dbReference type="ARBA" id="ARBA00022741"/>
    </source>
</evidence>
<dbReference type="GO" id="GO:0004386">
    <property type="term" value="F:helicase activity"/>
    <property type="evidence" value="ECO:0007669"/>
    <property type="project" value="UniProtKB-KW"/>
</dbReference>
<dbReference type="PANTHER" id="PTHR23274:SF51">
    <property type="entry name" value="OS03G0423850 PROTEIN"/>
    <property type="match status" value="1"/>
</dbReference>